<gene>
    <name evidence="1" type="ORF">ALC62_10468</name>
</gene>
<accession>A0A151IDS1</accession>
<dbReference type="STRING" id="456900.A0A151IDS1"/>
<evidence type="ECO:0000313" key="1">
    <source>
        <dbReference type="EMBL" id="KYM98812.1"/>
    </source>
</evidence>
<keyword evidence="2" id="KW-1185">Reference proteome</keyword>
<dbReference type="Proteomes" id="UP000078542">
    <property type="component" value="Unassembled WGS sequence"/>
</dbReference>
<evidence type="ECO:0000313" key="2">
    <source>
        <dbReference type="Proteomes" id="UP000078542"/>
    </source>
</evidence>
<feature type="non-terminal residue" evidence="1">
    <location>
        <position position="1"/>
    </location>
</feature>
<reference evidence="1 2" key="1">
    <citation type="submission" date="2016-03" db="EMBL/GenBank/DDBJ databases">
        <title>Cyphomyrmex costatus WGS genome.</title>
        <authorList>
            <person name="Nygaard S."/>
            <person name="Hu H."/>
            <person name="Boomsma J."/>
            <person name="Zhang G."/>
        </authorList>
    </citation>
    <scope>NUCLEOTIDE SEQUENCE [LARGE SCALE GENOMIC DNA]</scope>
    <source>
        <strain evidence="1">MS0001</strain>
        <tissue evidence="1">Whole body</tissue>
    </source>
</reference>
<organism evidence="1 2">
    <name type="scientific">Cyphomyrmex costatus</name>
    <dbReference type="NCBI Taxonomy" id="456900"/>
    <lineage>
        <taxon>Eukaryota</taxon>
        <taxon>Metazoa</taxon>
        <taxon>Ecdysozoa</taxon>
        <taxon>Arthropoda</taxon>
        <taxon>Hexapoda</taxon>
        <taxon>Insecta</taxon>
        <taxon>Pterygota</taxon>
        <taxon>Neoptera</taxon>
        <taxon>Endopterygota</taxon>
        <taxon>Hymenoptera</taxon>
        <taxon>Apocrita</taxon>
        <taxon>Aculeata</taxon>
        <taxon>Formicoidea</taxon>
        <taxon>Formicidae</taxon>
        <taxon>Myrmicinae</taxon>
        <taxon>Cyphomyrmex</taxon>
    </lineage>
</organism>
<dbReference type="AlphaFoldDB" id="A0A151IDS1"/>
<name>A0A151IDS1_9HYME</name>
<dbReference type="EMBL" id="KQ977916">
    <property type="protein sequence ID" value="KYM98812.1"/>
    <property type="molecule type" value="Genomic_DNA"/>
</dbReference>
<proteinExistence type="predicted"/>
<sequence>LVELLCDIDVDVKAAKAVLTGQHDNKQKDTARSKLCSTIIRHELKKDENKKITEKRFQEIALQIQNVIPGEIQEVYYIPYKRYSAEKRVNAKGKLYDKYTNYLKHLRKSGLRQKRKRDSTDLESGLIHNTFILFYIVAILNDDLIGKLEWLRSHKDPYKEVKENWDATYEIRISQLRQETGNVYDYIMEYGALQLTTGYKLLLADFKKLYADYDKRMWSKSAEFSKKVSLLLSLEDNSDLNILLKLGHLFTPVPIPLINGKRWKPTTQEMIDGFILHMKIMNDLVPSIDRIRSRAQHMKTKVQPFIVAVGPTVILCKDFYVVIDKSYYRFDNIRTAADVCFKCVHALHAEYSPQSETIWYFLQFALYNLRTQWDKTIPQVSKILKCFFEK</sequence>
<protein>
    <submittedName>
        <fullName evidence="1">Uncharacterized protein</fullName>
    </submittedName>
</protein>